<keyword evidence="4" id="KW-1185">Reference proteome</keyword>
<proteinExistence type="predicted"/>
<evidence type="ECO:0000256" key="2">
    <source>
        <dbReference type="SAM" id="MobiDB-lite"/>
    </source>
</evidence>
<dbReference type="Proteomes" id="UP000326939">
    <property type="component" value="Chromosome 1"/>
</dbReference>
<gene>
    <name evidence="3" type="ORF">DKX38_000531</name>
</gene>
<feature type="region of interest" description="Disordered" evidence="2">
    <location>
        <begin position="1"/>
        <end position="40"/>
    </location>
</feature>
<feature type="compositionally biased region" description="Polar residues" evidence="2">
    <location>
        <begin position="606"/>
        <end position="617"/>
    </location>
</feature>
<sequence>MNSFPLAEPGTSQSSNITNADDEKRARKKENALYTAQKERRENEERLVEVTKQNYQLREVNARLVKEVVEAKVKQQNVEQELSYFKEEQSRVNNKLSEKVHHRLTVLRLAIFIKVESTDRMARGSSRKPLSISVSTALPVHSNHRSLSFCLTFSVNFSSFSKLQEGKEIFESGGRIDHVKTRHPIMSDSKFFDDAKDFERQDFVFVLTGKNRQFRDARNSCKVARGGTSQFVTTPNHAEVNPGSMTVQWAKQQGSFLDWHGDDLWNIVDQLPDFNPHAAETAQFETSPEYALSKHLQPPHQDFDPPVAGALQFGRPPSHAPLNPESMDVHPPPLAQQPGTSQPSNIANAADAAKREKIRESKRKSWTERKENEKRLAEVTKENGVLLEANARLEKEGGEAKVKQKSVEQELSYCKEEVSRLNNKLRGQTMQVDVLSEKLVASHEATDVAEENKQLKRKIELLTTNNPDIIKTVELQEENEKLKRELKKLRILNDALCVKLTILDFKGVTGRDCFRNVGFVQPVQHSVSMDPGEDDKKMFCFSKVQEGKEIFESGGRIDHIKTRLLIMSDSKFFDDAKGNCSDENIGDRSDAQNQELVNDQISDPNQLVDAANSSPSGTPAGGTVPFPSMNNQLQMSVEPESGVIILQNANTFLAEENLDLKFQCGRMKRAQKRQKTILDGEKEKGIVLADMAANLSKILLMGIDAQLQERITELEASNAQLRERNTELEASNAQLRERNTLLENGSNERAVDKENDHELGAMVDSICDYEKRDRIWEDEYLKGAQSVFRRHSFESKE</sequence>
<feature type="compositionally biased region" description="Polar residues" evidence="2">
    <location>
        <begin position="337"/>
        <end position="347"/>
    </location>
</feature>
<feature type="region of interest" description="Disordered" evidence="2">
    <location>
        <begin position="291"/>
        <end position="373"/>
    </location>
</feature>
<keyword evidence="1" id="KW-0175">Coiled coil</keyword>
<comment type="caution">
    <text evidence="3">The sequence shown here is derived from an EMBL/GenBank/DDBJ whole genome shotgun (WGS) entry which is preliminary data.</text>
</comment>
<dbReference type="EMBL" id="VDCV01000001">
    <property type="protein sequence ID" value="KAB5573337.1"/>
    <property type="molecule type" value="Genomic_DNA"/>
</dbReference>
<protein>
    <submittedName>
        <fullName evidence="3">Uncharacterized protein</fullName>
    </submittedName>
</protein>
<evidence type="ECO:0000313" key="3">
    <source>
        <dbReference type="EMBL" id="KAB5573337.1"/>
    </source>
</evidence>
<reference evidence="4" key="1">
    <citation type="journal article" date="2019" name="Gigascience">
        <title>De novo genome assembly of the endangered Acer yangbiense, a plant species with extremely small populations endemic to Yunnan Province, China.</title>
        <authorList>
            <person name="Yang J."/>
            <person name="Wariss H.M."/>
            <person name="Tao L."/>
            <person name="Zhang R."/>
            <person name="Yun Q."/>
            <person name="Hollingsworth P."/>
            <person name="Dao Z."/>
            <person name="Luo G."/>
            <person name="Guo H."/>
            <person name="Ma Y."/>
            <person name="Sun W."/>
        </authorList>
    </citation>
    <scope>NUCLEOTIDE SEQUENCE [LARGE SCALE GENOMIC DNA]</scope>
    <source>
        <strain evidence="4">cv. br00</strain>
    </source>
</reference>
<organism evidence="3 4">
    <name type="scientific">Salix brachista</name>
    <dbReference type="NCBI Taxonomy" id="2182728"/>
    <lineage>
        <taxon>Eukaryota</taxon>
        <taxon>Viridiplantae</taxon>
        <taxon>Streptophyta</taxon>
        <taxon>Embryophyta</taxon>
        <taxon>Tracheophyta</taxon>
        <taxon>Spermatophyta</taxon>
        <taxon>Magnoliopsida</taxon>
        <taxon>eudicotyledons</taxon>
        <taxon>Gunneridae</taxon>
        <taxon>Pentapetalae</taxon>
        <taxon>rosids</taxon>
        <taxon>fabids</taxon>
        <taxon>Malpighiales</taxon>
        <taxon>Salicaceae</taxon>
        <taxon>Saliceae</taxon>
        <taxon>Salix</taxon>
    </lineage>
</organism>
<name>A0A5N5P2A8_9ROSI</name>
<dbReference type="AlphaFoldDB" id="A0A5N5P2A8"/>
<evidence type="ECO:0000256" key="1">
    <source>
        <dbReference type="SAM" id="Coils"/>
    </source>
</evidence>
<evidence type="ECO:0000313" key="4">
    <source>
        <dbReference type="Proteomes" id="UP000326939"/>
    </source>
</evidence>
<feature type="compositionally biased region" description="Basic and acidic residues" evidence="2">
    <location>
        <begin position="352"/>
        <end position="373"/>
    </location>
</feature>
<feature type="compositionally biased region" description="Basic and acidic residues" evidence="2">
    <location>
        <begin position="21"/>
        <end position="40"/>
    </location>
</feature>
<feature type="region of interest" description="Disordered" evidence="2">
    <location>
        <begin position="606"/>
        <end position="630"/>
    </location>
</feature>
<feature type="coiled-coil region" evidence="1">
    <location>
        <begin position="445"/>
        <end position="499"/>
    </location>
</feature>
<feature type="compositionally biased region" description="Polar residues" evidence="2">
    <location>
        <begin position="10"/>
        <end position="19"/>
    </location>
</feature>
<feature type="coiled-coil region" evidence="1">
    <location>
        <begin position="704"/>
        <end position="745"/>
    </location>
</feature>
<accession>A0A5N5P2A8</accession>